<sequence>MDALTALLDGPRARGAFLLRSVLTPPWSLRIRDEAALALAAVVRGAAWYLPDGDKAVELRPGDVLVVRGPDHYTVADPPGSPPQIIIHPGERCTTPDGQDLGELMHLGVRTWGDDPNGPTLLLTGAYQLAGEVSRRLLGALPKALVVPREDWDTPLVALLADEIAKDRPGQEAVLDRLLDLMLITALRTWLSRPGTAPGWYRAQSDPVIGPALLLLHHEPAAPWTVASLAARVGVSRAALARRFVELVGEPPMAYLTGWRLALAADLLLEPGATLGAVARQVGYGSAFALSAAFKRVRGMTPQQHRGQS</sequence>
<organism evidence="5 6">
    <name type="scientific">Dactylosporangium fulvum</name>
    <dbReference type="NCBI Taxonomy" id="53359"/>
    <lineage>
        <taxon>Bacteria</taxon>
        <taxon>Bacillati</taxon>
        <taxon>Actinomycetota</taxon>
        <taxon>Actinomycetes</taxon>
        <taxon>Micromonosporales</taxon>
        <taxon>Micromonosporaceae</taxon>
        <taxon>Dactylosporangium</taxon>
    </lineage>
</organism>
<evidence type="ECO:0000256" key="1">
    <source>
        <dbReference type="ARBA" id="ARBA00023015"/>
    </source>
</evidence>
<dbReference type="Gene3D" id="1.10.10.60">
    <property type="entry name" value="Homeodomain-like"/>
    <property type="match status" value="2"/>
</dbReference>
<keyword evidence="1" id="KW-0805">Transcription regulation</keyword>
<reference evidence="5" key="2">
    <citation type="submission" date="2022-09" db="EMBL/GenBank/DDBJ databases">
        <title>Biosynthetic gene clusters of Dactylosporangioum fulvum.</title>
        <authorList>
            <person name="Caradec T."/>
        </authorList>
    </citation>
    <scope>NUCLEOTIDE SEQUENCE</scope>
    <source>
        <strain evidence="5">NRRL B-16292</strain>
    </source>
</reference>
<dbReference type="RefSeq" id="WP_259858364.1">
    <property type="nucleotide sequence ID" value="NZ_BAAAST010000043.1"/>
</dbReference>
<dbReference type="InterPro" id="IPR018062">
    <property type="entry name" value="HTH_AraC-typ_CS"/>
</dbReference>
<dbReference type="PANTHER" id="PTHR46796">
    <property type="entry name" value="HTH-TYPE TRANSCRIPTIONAL ACTIVATOR RHAS-RELATED"/>
    <property type="match status" value="1"/>
</dbReference>
<protein>
    <submittedName>
        <fullName evidence="5">AraC family transcriptional regulator</fullName>
    </submittedName>
</protein>
<keyword evidence="6" id="KW-1185">Reference proteome</keyword>
<gene>
    <name evidence="5" type="ORF">Dfulv_36360</name>
</gene>
<evidence type="ECO:0000313" key="5">
    <source>
        <dbReference type="EMBL" id="UWP80602.1"/>
    </source>
</evidence>
<keyword evidence="2" id="KW-0238">DNA-binding</keyword>
<dbReference type="Pfam" id="PF12852">
    <property type="entry name" value="Cupin_6"/>
    <property type="match status" value="1"/>
</dbReference>
<keyword evidence="3" id="KW-0804">Transcription</keyword>
<dbReference type="PANTHER" id="PTHR46796:SF13">
    <property type="entry name" value="HTH-TYPE TRANSCRIPTIONAL ACTIVATOR RHAS"/>
    <property type="match status" value="1"/>
</dbReference>
<dbReference type="Proteomes" id="UP001059617">
    <property type="component" value="Chromosome"/>
</dbReference>
<dbReference type="InterPro" id="IPR050204">
    <property type="entry name" value="AraC_XylS_family_regulators"/>
</dbReference>
<reference evidence="5" key="1">
    <citation type="submission" date="2021-04" db="EMBL/GenBank/DDBJ databases">
        <authorList>
            <person name="Hartkoorn R.C."/>
            <person name="Beaudoing E."/>
            <person name="Hot D."/>
        </authorList>
    </citation>
    <scope>NUCLEOTIDE SEQUENCE</scope>
    <source>
        <strain evidence="5">NRRL B-16292</strain>
    </source>
</reference>
<dbReference type="InterPro" id="IPR032783">
    <property type="entry name" value="AraC_lig"/>
</dbReference>
<dbReference type="SUPFAM" id="SSF46689">
    <property type="entry name" value="Homeodomain-like"/>
    <property type="match status" value="2"/>
</dbReference>
<evidence type="ECO:0000256" key="2">
    <source>
        <dbReference type="ARBA" id="ARBA00023125"/>
    </source>
</evidence>
<evidence type="ECO:0000313" key="6">
    <source>
        <dbReference type="Proteomes" id="UP001059617"/>
    </source>
</evidence>
<dbReference type="InterPro" id="IPR009057">
    <property type="entry name" value="Homeodomain-like_sf"/>
</dbReference>
<dbReference type="InterPro" id="IPR018060">
    <property type="entry name" value="HTH_AraC"/>
</dbReference>
<dbReference type="PROSITE" id="PS00041">
    <property type="entry name" value="HTH_ARAC_FAMILY_1"/>
    <property type="match status" value="1"/>
</dbReference>
<evidence type="ECO:0000256" key="3">
    <source>
        <dbReference type="ARBA" id="ARBA00023163"/>
    </source>
</evidence>
<dbReference type="EMBL" id="CP073720">
    <property type="protein sequence ID" value="UWP80602.1"/>
    <property type="molecule type" value="Genomic_DNA"/>
</dbReference>
<proteinExistence type="predicted"/>
<dbReference type="SMART" id="SM00342">
    <property type="entry name" value="HTH_ARAC"/>
    <property type="match status" value="1"/>
</dbReference>
<dbReference type="Pfam" id="PF12833">
    <property type="entry name" value="HTH_18"/>
    <property type="match status" value="1"/>
</dbReference>
<evidence type="ECO:0000259" key="4">
    <source>
        <dbReference type="PROSITE" id="PS01124"/>
    </source>
</evidence>
<feature type="domain" description="HTH araC/xylS-type" evidence="4">
    <location>
        <begin position="210"/>
        <end position="308"/>
    </location>
</feature>
<name>A0ABY5VS57_9ACTN</name>
<dbReference type="PROSITE" id="PS01124">
    <property type="entry name" value="HTH_ARAC_FAMILY_2"/>
    <property type="match status" value="1"/>
</dbReference>
<accession>A0ABY5VS57</accession>